<feature type="transmembrane region" description="Helical" evidence="1">
    <location>
        <begin position="380"/>
        <end position="404"/>
    </location>
</feature>
<sequence length="427" mass="47559">MTLRLIFDIVILTILGLHSPLKPGDAITGGACSTTADRKRVEHNLSMDEFVHSLSDNLISWNEYAQSVYETKTNFRNQNELSANTWNLPIVKEYVKVDCQLVCWIQTVSNPLSSPAFSANQRSLVCKPIVNATNKTQHSSHVPVNVRCIAHQSGSLFHIIISPLPKAANDSHQEHEAIADLLSEGFALAIRTALMSTAPAMETLYLTLEISVAQLHYDDFKHLSVWLRRLSLQLGHTTSIDKAILTPLRLESFKVEDCEDAGLSVTKGEDSTECSVEFIFLCPDRDYFVLAADKTTLSKHCNKKEMGQTGLEMMQNEHAASDFNALVTKRTKRTVEPVTPDGQASCCTCEDIKSIVTAFTRASLVSDVSVCSKEDEYKRLLFLSIWTNVILGTLLIIVLILVCASSVKLRRICKTILMRDPIQRSDE</sequence>
<keyword evidence="1" id="KW-0472">Membrane</keyword>
<protein>
    <submittedName>
        <fullName evidence="3">Uncharacterized protein</fullName>
    </submittedName>
</protein>
<evidence type="ECO:0000313" key="3">
    <source>
        <dbReference type="EMBL" id="JAP40712.1"/>
    </source>
</evidence>
<organism evidence="3">
    <name type="scientific">Schistocephalus solidus</name>
    <name type="common">Tapeworm</name>
    <dbReference type="NCBI Taxonomy" id="70667"/>
    <lineage>
        <taxon>Eukaryota</taxon>
        <taxon>Metazoa</taxon>
        <taxon>Spiralia</taxon>
        <taxon>Lophotrochozoa</taxon>
        <taxon>Platyhelminthes</taxon>
        <taxon>Cestoda</taxon>
        <taxon>Eucestoda</taxon>
        <taxon>Diphyllobothriidea</taxon>
        <taxon>Diphyllobothriidae</taxon>
        <taxon>Schistocephalus</taxon>
    </lineage>
</organism>
<feature type="signal peptide" evidence="2">
    <location>
        <begin position="1"/>
        <end position="26"/>
    </location>
</feature>
<dbReference type="AlphaFoldDB" id="A0A0X3NYC9"/>
<evidence type="ECO:0000256" key="2">
    <source>
        <dbReference type="SAM" id="SignalP"/>
    </source>
</evidence>
<dbReference type="EMBL" id="GEEE01022513">
    <property type="protein sequence ID" value="JAP40712.1"/>
    <property type="molecule type" value="Transcribed_RNA"/>
</dbReference>
<keyword evidence="1" id="KW-0812">Transmembrane</keyword>
<reference evidence="3" key="1">
    <citation type="submission" date="2016-01" db="EMBL/GenBank/DDBJ databases">
        <title>Reference transcriptome for the parasite Schistocephalus solidus: insights into the molecular evolution of parasitism.</title>
        <authorList>
            <person name="Hebert F.O."/>
            <person name="Grambauer S."/>
            <person name="Barber I."/>
            <person name="Landry C.R."/>
            <person name="Aubin-Horth N."/>
        </authorList>
    </citation>
    <scope>NUCLEOTIDE SEQUENCE</scope>
</reference>
<gene>
    <name evidence="3" type="ORF">TR118920</name>
</gene>
<proteinExistence type="predicted"/>
<feature type="chain" id="PRO_5007050795" evidence="2">
    <location>
        <begin position="27"/>
        <end position="427"/>
    </location>
</feature>
<evidence type="ECO:0000256" key="1">
    <source>
        <dbReference type="SAM" id="Phobius"/>
    </source>
</evidence>
<name>A0A0X3NYC9_SCHSO</name>
<keyword evidence="1" id="KW-1133">Transmembrane helix</keyword>
<keyword evidence="2" id="KW-0732">Signal</keyword>
<accession>A0A0X3NYC9</accession>